<protein>
    <submittedName>
        <fullName evidence="1">Uncharacterized protein</fullName>
    </submittedName>
</protein>
<name>A0A1F7XZ98_9BACT</name>
<dbReference type="GO" id="GO:0003700">
    <property type="term" value="F:DNA-binding transcription factor activity"/>
    <property type="evidence" value="ECO:0007669"/>
    <property type="project" value="InterPro"/>
</dbReference>
<dbReference type="EMBL" id="MGGE01000043">
    <property type="protein sequence ID" value="OGM20377.1"/>
    <property type="molecule type" value="Genomic_DNA"/>
</dbReference>
<dbReference type="Gene3D" id="1.10.1270.10">
    <property type="entry name" value="TrpR-like"/>
    <property type="match status" value="1"/>
</dbReference>
<comment type="caution">
    <text evidence="1">The sequence shown here is derived from an EMBL/GenBank/DDBJ whole genome shotgun (WGS) entry which is preliminary data.</text>
</comment>
<dbReference type="Pfam" id="PF01371">
    <property type="entry name" value="Trp_repressor"/>
    <property type="match status" value="1"/>
</dbReference>
<accession>A0A1F7XZ98</accession>
<dbReference type="InterPro" id="IPR010921">
    <property type="entry name" value="Trp_repressor/repl_initiator"/>
</dbReference>
<evidence type="ECO:0000313" key="1">
    <source>
        <dbReference type="EMBL" id="OGM20377.1"/>
    </source>
</evidence>
<proteinExistence type="predicted"/>
<dbReference type="SUPFAM" id="SSF48295">
    <property type="entry name" value="TrpR-like"/>
    <property type="match status" value="1"/>
</dbReference>
<organism evidence="1 2">
    <name type="scientific">Candidatus Woesebacteria bacterium RIFCSPHIGHO2_01_FULL_38_9</name>
    <dbReference type="NCBI Taxonomy" id="1802492"/>
    <lineage>
        <taxon>Bacteria</taxon>
        <taxon>Candidatus Woeseibacteriota</taxon>
    </lineage>
</organism>
<evidence type="ECO:0000313" key="2">
    <source>
        <dbReference type="Proteomes" id="UP000178419"/>
    </source>
</evidence>
<dbReference type="GO" id="GO:0043565">
    <property type="term" value="F:sequence-specific DNA binding"/>
    <property type="evidence" value="ECO:0007669"/>
    <property type="project" value="InterPro"/>
</dbReference>
<gene>
    <name evidence="1" type="ORF">A2714_00905</name>
</gene>
<dbReference type="InterPro" id="IPR000831">
    <property type="entry name" value="Trp_repress"/>
</dbReference>
<dbReference type="Proteomes" id="UP000178419">
    <property type="component" value="Unassembled WGS sequence"/>
</dbReference>
<dbReference type="AlphaFoldDB" id="A0A1F7XZ98"/>
<dbReference type="InterPro" id="IPR038116">
    <property type="entry name" value="TrpR-like_sf"/>
</dbReference>
<reference evidence="1 2" key="1">
    <citation type="journal article" date="2016" name="Nat. Commun.">
        <title>Thousands of microbial genomes shed light on interconnected biogeochemical processes in an aquifer system.</title>
        <authorList>
            <person name="Anantharaman K."/>
            <person name="Brown C.T."/>
            <person name="Hug L.A."/>
            <person name="Sharon I."/>
            <person name="Castelle C.J."/>
            <person name="Probst A.J."/>
            <person name="Thomas B.C."/>
            <person name="Singh A."/>
            <person name="Wilkins M.J."/>
            <person name="Karaoz U."/>
            <person name="Brodie E.L."/>
            <person name="Williams K.H."/>
            <person name="Hubbard S.S."/>
            <person name="Banfield J.F."/>
        </authorList>
    </citation>
    <scope>NUCLEOTIDE SEQUENCE [LARGE SCALE GENOMIC DNA]</scope>
</reference>
<sequence length="133" mass="15144">MTHVSHKKLSKQTEAEIISALKSALTNLKPNDVNKVFSALLTKTEQIMLAKRLTAAYLLLEGASYDQISKSLNLTEQTISKVHFEINSSRDVYNFLYSKLSPWKRKMVLKTLLKELGFRSLKLFVKHGGGRIY</sequence>